<dbReference type="InterPro" id="IPR033120">
    <property type="entry name" value="HOTDOG_ACOT"/>
</dbReference>
<sequence length="140" mass="15125">MVDKNETANSEGAMPRGDMCTRTLAMPGDTNPSGDIFGGWLMSQMDIAGGVLASQIAEGRVATVAVDGMTFHRPVYVGDVVCVYGDIDRIGTTSMVLHLEAWVLRRNQPPRIKVTEATFTFVAIDANGRPRPVRKDEASV</sequence>
<comment type="similarity">
    <text evidence="1">Belongs to the acyl coenzyme A hydrolase family.</text>
</comment>
<dbReference type="InterPro" id="IPR040170">
    <property type="entry name" value="Cytosol_ACT"/>
</dbReference>
<dbReference type="PANTHER" id="PTHR11049:SF5">
    <property type="entry name" value="ACYL-COA THIOESTER HYDROLASE YCIA"/>
    <property type="match status" value="1"/>
</dbReference>
<evidence type="ECO:0000256" key="3">
    <source>
        <dbReference type="PROSITE-ProRule" id="PRU01106"/>
    </source>
</evidence>
<dbReference type="RefSeq" id="WP_101284435.1">
    <property type="nucleotide sequence ID" value="NZ_CP024199.1"/>
</dbReference>
<gene>
    <name evidence="6" type="ORF">CSC3H3_07360</name>
</gene>
<dbReference type="InterPro" id="IPR006683">
    <property type="entry name" value="Thioestr_dom"/>
</dbReference>
<accession>A0ABM6Q7P1</accession>
<organism evidence="6 7">
    <name type="scientific">Thalassospira marina</name>
    <dbReference type="NCBI Taxonomy" id="2048283"/>
    <lineage>
        <taxon>Bacteria</taxon>
        <taxon>Pseudomonadati</taxon>
        <taxon>Pseudomonadota</taxon>
        <taxon>Alphaproteobacteria</taxon>
        <taxon>Rhodospirillales</taxon>
        <taxon>Thalassospiraceae</taxon>
        <taxon>Thalassospira</taxon>
    </lineage>
</organism>
<dbReference type="SUPFAM" id="SSF54637">
    <property type="entry name" value="Thioesterase/thiol ester dehydrase-isomerase"/>
    <property type="match status" value="1"/>
</dbReference>
<evidence type="ECO:0000313" key="6">
    <source>
        <dbReference type="EMBL" id="AUG52555.1"/>
    </source>
</evidence>
<feature type="domain" description="HotDog ACOT-type" evidence="5">
    <location>
        <begin position="15"/>
        <end position="127"/>
    </location>
</feature>
<dbReference type="CDD" id="cd03442">
    <property type="entry name" value="BFIT_BACH"/>
    <property type="match status" value="1"/>
</dbReference>
<proteinExistence type="inferred from homology"/>
<dbReference type="Pfam" id="PF03061">
    <property type="entry name" value="4HBT"/>
    <property type="match status" value="1"/>
</dbReference>
<evidence type="ECO:0000313" key="7">
    <source>
        <dbReference type="Proteomes" id="UP000233458"/>
    </source>
</evidence>
<evidence type="ECO:0000256" key="1">
    <source>
        <dbReference type="ARBA" id="ARBA00010458"/>
    </source>
</evidence>
<protein>
    <submittedName>
        <fullName evidence="6">Acyl-CoA thioesterase</fullName>
    </submittedName>
</protein>
<feature type="region of interest" description="Disordered" evidence="4">
    <location>
        <begin position="1"/>
        <end position="25"/>
    </location>
</feature>
<name>A0ABM6Q7P1_9PROT</name>
<evidence type="ECO:0000256" key="4">
    <source>
        <dbReference type="SAM" id="MobiDB-lite"/>
    </source>
</evidence>
<dbReference type="EMBL" id="CP024199">
    <property type="protein sequence ID" value="AUG52555.1"/>
    <property type="molecule type" value="Genomic_DNA"/>
</dbReference>
<dbReference type="InterPro" id="IPR029069">
    <property type="entry name" value="HotDog_dom_sf"/>
</dbReference>
<dbReference type="Gene3D" id="3.10.129.10">
    <property type="entry name" value="Hotdog Thioesterase"/>
    <property type="match status" value="1"/>
</dbReference>
<reference evidence="6 7" key="1">
    <citation type="submission" date="2017-10" db="EMBL/GenBank/DDBJ databases">
        <title>Biodiversity and function of Thalassospira species in the particle-attached aromatic-hydrocarbon-degrading consortia from the surface seawater of the China South Sea.</title>
        <authorList>
            <person name="Dong C."/>
            <person name="Liu R."/>
            <person name="Shao Z."/>
        </authorList>
    </citation>
    <scope>NUCLEOTIDE SEQUENCE [LARGE SCALE GENOMIC DNA]</scope>
    <source>
        <strain evidence="6 7">CSC3H3</strain>
    </source>
</reference>
<evidence type="ECO:0000256" key="2">
    <source>
        <dbReference type="ARBA" id="ARBA00022801"/>
    </source>
</evidence>
<evidence type="ECO:0000259" key="5">
    <source>
        <dbReference type="PROSITE" id="PS51770"/>
    </source>
</evidence>
<dbReference type="Proteomes" id="UP000233458">
    <property type="component" value="Chromosome"/>
</dbReference>
<keyword evidence="7" id="KW-1185">Reference proteome</keyword>
<dbReference type="PANTHER" id="PTHR11049">
    <property type="entry name" value="ACYL COENZYME A THIOESTER HYDROLASE"/>
    <property type="match status" value="1"/>
</dbReference>
<keyword evidence="2 3" id="KW-0378">Hydrolase</keyword>
<dbReference type="PROSITE" id="PS51770">
    <property type="entry name" value="HOTDOG_ACOT"/>
    <property type="match status" value="1"/>
</dbReference>